<keyword evidence="1" id="KW-0732">Signal</keyword>
<evidence type="ECO:0000313" key="3">
    <source>
        <dbReference type="Proteomes" id="UP000803844"/>
    </source>
</evidence>
<name>A0A9P4Y8K7_CRYP1</name>
<protein>
    <submittedName>
        <fullName evidence="2">Uncharacterized protein</fullName>
    </submittedName>
</protein>
<feature type="chain" id="PRO_5040203668" evidence="1">
    <location>
        <begin position="20"/>
        <end position="172"/>
    </location>
</feature>
<evidence type="ECO:0000256" key="1">
    <source>
        <dbReference type="SAM" id="SignalP"/>
    </source>
</evidence>
<gene>
    <name evidence="2" type="ORF">M406DRAFT_71514</name>
</gene>
<reference evidence="2" key="1">
    <citation type="journal article" date="2020" name="Phytopathology">
        <title>Genome sequence of the chestnut blight fungus Cryphonectria parasitica EP155: A fundamental resource for an archetypical invasive plant pathogen.</title>
        <authorList>
            <person name="Crouch J.A."/>
            <person name="Dawe A."/>
            <person name="Aerts A."/>
            <person name="Barry K."/>
            <person name="Churchill A.C.L."/>
            <person name="Grimwood J."/>
            <person name="Hillman B."/>
            <person name="Milgroom M.G."/>
            <person name="Pangilinan J."/>
            <person name="Smith M."/>
            <person name="Salamov A."/>
            <person name="Schmutz J."/>
            <person name="Yadav J."/>
            <person name="Grigoriev I.V."/>
            <person name="Nuss D."/>
        </authorList>
    </citation>
    <scope>NUCLEOTIDE SEQUENCE</scope>
    <source>
        <strain evidence="2">EP155</strain>
    </source>
</reference>
<dbReference type="RefSeq" id="XP_040779479.1">
    <property type="nucleotide sequence ID" value="XM_040925473.1"/>
</dbReference>
<evidence type="ECO:0000313" key="2">
    <source>
        <dbReference type="EMBL" id="KAF3768518.1"/>
    </source>
</evidence>
<accession>A0A9P4Y8K7</accession>
<feature type="signal peptide" evidence="1">
    <location>
        <begin position="1"/>
        <end position="19"/>
    </location>
</feature>
<dbReference type="EMBL" id="MU032345">
    <property type="protein sequence ID" value="KAF3768518.1"/>
    <property type="molecule type" value="Genomic_DNA"/>
</dbReference>
<dbReference type="Proteomes" id="UP000803844">
    <property type="component" value="Unassembled WGS sequence"/>
</dbReference>
<proteinExistence type="predicted"/>
<keyword evidence="3" id="KW-1185">Reference proteome</keyword>
<organism evidence="2 3">
    <name type="scientific">Cryphonectria parasitica (strain ATCC 38755 / EP155)</name>
    <dbReference type="NCBI Taxonomy" id="660469"/>
    <lineage>
        <taxon>Eukaryota</taxon>
        <taxon>Fungi</taxon>
        <taxon>Dikarya</taxon>
        <taxon>Ascomycota</taxon>
        <taxon>Pezizomycotina</taxon>
        <taxon>Sordariomycetes</taxon>
        <taxon>Sordariomycetidae</taxon>
        <taxon>Diaporthales</taxon>
        <taxon>Cryphonectriaceae</taxon>
        <taxon>Cryphonectria-Endothia species complex</taxon>
        <taxon>Cryphonectria</taxon>
    </lineage>
</organism>
<sequence>MHSQLVSLAAFLLPSIVGAGPIVKGHWPGPPFLNQTVTIAPRTIDFAGDPNLDRYCVYGARPSADGYADAQWIEVYAKRWEPKVNKITNQCADDFRQELEYQCNVDVMNFACVETENAQGDHGVKIQFHFRKTQWPNQDNRRGSIERAFRYTSTYNAAHDTAALRCTKLPDA</sequence>
<dbReference type="GeneID" id="63842602"/>
<comment type="caution">
    <text evidence="2">The sequence shown here is derived from an EMBL/GenBank/DDBJ whole genome shotgun (WGS) entry which is preliminary data.</text>
</comment>
<dbReference type="AlphaFoldDB" id="A0A9P4Y8K7"/>